<evidence type="ECO:0000259" key="7">
    <source>
        <dbReference type="Pfam" id="PF00892"/>
    </source>
</evidence>
<feature type="transmembrane region" description="Helical" evidence="6">
    <location>
        <begin position="44"/>
        <end position="67"/>
    </location>
</feature>
<feature type="transmembrane region" description="Helical" evidence="6">
    <location>
        <begin position="233"/>
        <end position="251"/>
    </location>
</feature>
<dbReference type="PATRIC" id="fig|269796.9.peg.2234"/>
<dbReference type="PhylomeDB" id="Q2RSF4"/>
<feature type="domain" description="EamA" evidence="7">
    <location>
        <begin position="167"/>
        <end position="300"/>
    </location>
</feature>
<dbReference type="KEGG" id="rru:Rru_A2141"/>
<feature type="transmembrane region" description="Helical" evidence="6">
    <location>
        <begin position="286"/>
        <end position="307"/>
    </location>
</feature>
<proteinExistence type="predicted"/>
<feature type="transmembrane region" description="Helical" evidence="6">
    <location>
        <begin position="139"/>
        <end position="158"/>
    </location>
</feature>
<evidence type="ECO:0000256" key="2">
    <source>
        <dbReference type="ARBA" id="ARBA00022475"/>
    </source>
</evidence>
<accession>Q2RSF4</accession>
<feature type="transmembrane region" description="Helical" evidence="6">
    <location>
        <begin position="170"/>
        <end position="190"/>
    </location>
</feature>
<feature type="transmembrane region" description="Helical" evidence="6">
    <location>
        <begin position="79"/>
        <end position="101"/>
    </location>
</feature>
<feature type="transmembrane region" description="Helical" evidence="6">
    <location>
        <begin position="258"/>
        <end position="280"/>
    </location>
</feature>
<evidence type="ECO:0000256" key="1">
    <source>
        <dbReference type="ARBA" id="ARBA00004651"/>
    </source>
</evidence>
<dbReference type="GO" id="GO:0005886">
    <property type="term" value="C:plasma membrane"/>
    <property type="evidence" value="ECO:0007669"/>
    <property type="project" value="UniProtKB-SubCell"/>
</dbReference>
<feature type="transmembrane region" description="Helical" evidence="6">
    <location>
        <begin position="197"/>
        <end position="218"/>
    </location>
</feature>
<keyword evidence="2" id="KW-1003">Cell membrane</keyword>
<dbReference type="STRING" id="269796.Rru_A2141"/>
<dbReference type="Proteomes" id="UP000001929">
    <property type="component" value="Chromosome"/>
</dbReference>
<evidence type="ECO:0000313" key="9">
    <source>
        <dbReference type="Proteomes" id="UP000001929"/>
    </source>
</evidence>
<protein>
    <recommendedName>
        <fullName evidence="7">EamA domain-containing protein</fullName>
    </recommendedName>
</protein>
<dbReference type="InterPro" id="IPR000620">
    <property type="entry name" value="EamA_dom"/>
</dbReference>
<comment type="subcellular location">
    <subcellularLocation>
        <location evidence="1">Cell membrane</location>
        <topology evidence="1">Multi-pass membrane protein</topology>
    </subcellularLocation>
</comment>
<dbReference type="HOGENOM" id="CLU_033863_21_2_5"/>
<dbReference type="EMBL" id="CP000230">
    <property type="protein sequence ID" value="ABC22941.1"/>
    <property type="molecule type" value="Genomic_DNA"/>
</dbReference>
<feature type="domain" description="EamA" evidence="7">
    <location>
        <begin position="12"/>
        <end position="155"/>
    </location>
</feature>
<dbReference type="SUPFAM" id="SSF103481">
    <property type="entry name" value="Multidrug resistance efflux transporter EmrE"/>
    <property type="match status" value="2"/>
</dbReference>
<dbReference type="InterPro" id="IPR037185">
    <property type="entry name" value="EmrE-like"/>
</dbReference>
<dbReference type="Gene3D" id="1.10.3730.20">
    <property type="match status" value="1"/>
</dbReference>
<keyword evidence="9" id="KW-1185">Reference proteome</keyword>
<organism evidence="8 9">
    <name type="scientific">Rhodospirillum rubrum (strain ATCC 11170 / ATH 1.1.1 / DSM 467 / LMG 4362 / NCIMB 8255 / S1)</name>
    <dbReference type="NCBI Taxonomy" id="269796"/>
    <lineage>
        <taxon>Bacteria</taxon>
        <taxon>Pseudomonadati</taxon>
        <taxon>Pseudomonadota</taxon>
        <taxon>Alphaproteobacteria</taxon>
        <taxon>Rhodospirillales</taxon>
        <taxon>Rhodospirillaceae</taxon>
        <taxon>Rhodospirillum</taxon>
    </lineage>
</organism>
<sequence length="320" mass="32753">MPHSRPLSRLRASLILLLVSFIWGSAFVAQKTAFDAVEGATAPALGPLAFTGARFLLGALVVLPFALRENRQARSRGAPGAGLLAIFCGIGAVLFAASFTQQLGIIGTSVTNAGFLTALYVPLVPVVALVIFRQSVRKMIWPGAAGCLAGLWLLTGAATNGLSALTAGDLWVLVGALFWAFHVTVVGVMATRSGRPLTLAAAQFLTCGVLGWAGAFAFETPTLAGMAAIAPEIAYAGILSVGVAFTLQVVAQRHTHPAAAAIILSMEMVFASLAAVVVLGERLSGVQWLGAGLILASIIAVESAAALGDRRRGAAGALTP</sequence>
<evidence type="ECO:0000256" key="4">
    <source>
        <dbReference type="ARBA" id="ARBA00022989"/>
    </source>
</evidence>
<reference evidence="8 9" key="1">
    <citation type="journal article" date="2011" name="Stand. Genomic Sci.">
        <title>Complete genome sequence of Rhodospirillum rubrum type strain (S1).</title>
        <authorList>
            <person name="Munk A.C."/>
            <person name="Copeland A."/>
            <person name="Lucas S."/>
            <person name="Lapidus A."/>
            <person name="Del Rio T.G."/>
            <person name="Barry K."/>
            <person name="Detter J.C."/>
            <person name="Hammon N."/>
            <person name="Israni S."/>
            <person name="Pitluck S."/>
            <person name="Brettin T."/>
            <person name="Bruce D."/>
            <person name="Han C."/>
            <person name="Tapia R."/>
            <person name="Gilna P."/>
            <person name="Schmutz J."/>
            <person name="Larimer F."/>
            <person name="Land M."/>
            <person name="Kyrpides N.C."/>
            <person name="Mavromatis K."/>
            <person name="Richardson P."/>
            <person name="Rohde M."/>
            <person name="Goker M."/>
            <person name="Klenk H.P."/>
            <person name="Zhang Y."/>
            <person name="Roberts G.P."/>
            <person name="Reslewic S."/>
            <person name="Schwartz D.C."/>
        </authorList>
    </citation>
    <scope>NUCLEOTIDE SEQUENCE [LARGE SCALE GENOMIC DNA]</scope>
    <source>
        <strain evidence="9">ATCC 11170 / ATH 1.1.1 / DSM 467 / LMG 4362 / NCIMB 8255 / S1</strain>
    </source>
</reference>
<evidence type="ECO:0000256" key="5">
    <source>
        <dbReference type="ARBA" id="ARBA00023136"/>
    </source>
</evidence>
<feature type="transmembrane region" description="Helical" evidence="6">
    <location>
        <begin position="113"/>
        <end position="132"/>
    </location>
</feature>
<keyword evidence="3 6" id="KW-0812">Transmembrane</keyword>
<keyword evidence="5 6" id="KW-0472">Membrane</keyword>
<evidence type="ECO:0000313" key="8">
    <source>
        <dbReference type="EMBL" id="ABC22941.1"/>
    </source>
</evidence>
<dbReference type="AlphaFoldDB" id="Q2RSF4"/>
<dbReference type="RefSeq" id="WP_011389990.1">
    <property type="nucleotide sequence ID" value="NC_007643.1"/>
</dbReference>
<evidence type="ECO:0000256" key="6">
    <source>
        <dbReference type="SAM" id="Phobius"/>
    </source>
</evidence>
<dbReference type="InterPro" id="IPR051258">
    <property type="entry name" value="Diverse_Substrate_Transporter"/>
</dbReference>
<dbReference type="PANTHER" id="PTHR42920:SF5">
    <property type="entry name" value="EAMA DOMAIN-CONTAINING PROTEIN"/>
    <property type="match status" value="1"/>
</dbReference>
<name>Q2RSF4_RHORT</name>
<gene>
    <name evidence="8" type="ordered locus">Rru_A2141</name>
</gene>
<keyword evidence="4 6" id="KW-1133">Transmembrane helix</keyword>
<dbReference type="eggNOG" id="COG0697">
    <property type="taxonomic scope" value="Bacteria"/>
</dbReference>
<dbReference type="EnsemblBacteria" id="ABC22941">
    <property type="protein sequence ID" value="ABC22941"/>
    <property type="gene ID" value="Rru_A2141"/>
</dbReference>
<dbReference type="PANTHER" id="PTHR42920">
    <property type="entry name" value="OS03G0707200 PROTEIN-RELATED"/>
    <property type="match status" value="1"/>
</dbReference>
<dbReference type="Pfam" id="PF00892">
    <property type="entry name" value="EamA"/>
    <property type="match status" value="2"/>
</dbReference>
<evidence type="ECO:0000256" key="3">
    <source>
        <dbReference type="ARBA" id="ARBA00022692"/>
    </source>
</evidence>